<gene>
    <name evidence="1" type="ORF">DS742_17450</name>
</gene>
<comment type="caution">
    <text evidence="1">The sequence shown here is derived from an EMBL/GenBank/DDBJ whole genome shotgun (WGS) entry which is preliminary data.</text>
</comment>
<evidence type="ECO:0000313" key="2">
    <source>
        <dbReference type="Proteomes" id="UP000260680"/>
    </source>
</evidence>
<dbReference type="Proteomes" id="UP000260680">
    <property type="component" value="Unassembled WGS sequence"/>
</dbReference>
<dbReference type="RefSeq" id="WP_117418264.1">
    <property type="nucleotide sequence ID" value="NZ_QOHO01000057.1"/>
</dbReference>
<name>A0A3E2N9N4_9FIRM</name>
<accession>A0A3E2N9N4</accession>
<sequence>MDLLAKFNAVEIQIDGRITETDRDYCTAHQKAYDAARTCFGELVYIWEDLTTVQADILTHVEEDSYGRNIYFSSHDDLEISSSKINSHIMSLHSRFTNRLVQHFNEKYKVSVDASVIDSHLIPERPSRDWRHSEEKEQSYQEKMLALSLRYQDILNEIFVQLDGRDFKEQALFEIKEACHEAAWSSYDKKAKYEIKKDVLRFSSYGCSYDSGIRMERWKLRDGLQQVLRGIAHYETGVFSSVPSDFSNLLGYNHSNTDLVIFSSCTKVRQVKMFKNGRVDIKFSSAESVRTFAAEYLGLVY</sequence>
<dbReference type="EMBL" id="QOHO01000057">
    <property type="protein sequence ID" value="RFZ77601.1"/>
    <property type="molecule type" value="Genomic_DNA"/>
</dbReference>
<evidence type="ECO:0000313" key="1">
    <source>
        <dbReference type="EMBL" id="RFZ77601.1"/>
    </source>
</evidence>
<organism evidence="1 2">
    <name type="scientific">Lacrimispora amygdalina</name>
    <dbReference type="NCBI Taxonomy" id="253257"/>
    <lineage>
        <taxon>Bacteria</taxon>
        <taxon>Bacillati</taxon>
        <taxon>Bacillota</taxon>
        <taxon>Clostridia</taxon>
        <taxon>Lachnospirales</taxon>
        <taxon>Lachnospiraceae</taxon>
        <taxon>Lacrimispora</taxon>
    </lineage>
</organism>
<reference evidence="1 2" key="1">
    <citation type="submission" date="2018-07" db="EMBL/GenBank/DDBJ databases">
        <title>New species, Clostridium PI-S10-A1B.</title>
        <authorList>
            <person name="Krishna G."/>
            <person name="Summeta K."/>
            <person name="Shikha S."/>
            <person name="Prabhu P.B."/>
            <person name="Suresh K."/>
        </authorList>
    </citation>
    <scope>NUCLEOTIDE SEQUENCE [LARGE SCALE GENOMIC DNA]</scope>
    <source>
        <strain evidence="1 2">PI-S10-A1B</strain>
    </source>
</reference>
<proteinExistence type="predicted"/>
<dbReference type="OrthoDB" id="1956935at2"/>
<dbReference type="AlphaFoldDB" id="A0A3E2N9N4"/>
<protein>
    <submittedName>
        <fullName evidence="1">Uncharacterized protein</fullName>
    </submittedName>
</protein>